<comment type="caution">
    <text evidence="2">The sequence shown here is derived from an EMBL/GenBank/DDBJ whole genome shotgun (WGS) entry which is preliminary data.</text>
</comment>
<dbReference type="GO" id="GO:0035770">
    <property type="term" value="C:ribonucleoprotein granule"/>
    <property type="evidence" value="ECO:0007669"/>
    <property type="project" value="TreeGrafter"/>
</dbReference>
<dbReference type="Proteomes" id="UP000654075">
    <property type="component" value="Unassembled WGS sequence"/>
</dbReference>
<name>A0A813EBT8_POLGL</name>
<dbReference type="AlphaFoldDB" id="A0A813EBT8"/>
<dbReference type="GO" id="GO:0044528">
    <property type="term" value="P:regulation of mitochondrial mRNA stability"/>
    <property type="evidence" value="ECO:0007669"/>
    <property type="project" value="TreeGrafter"/>
</dbReference>
<feature type="region of interest" description="Disordered" evidence="1">
    <location>
        <begin position="179"/>
        <end position="225"/>
    </location>
</feature>
<protein>
    <submittedName>
        <fullName evidence="2">Uncharacterized protein</fullName>
    </submittedName>
</protein>
<reference evidence="2" key="1">
    <citation type="submission" date="2021-02" db="EMBL/GenBank/DDBJ databases">
        <authorList>
            <person name="Dougan E. K."/>
            <person name="Rhodes N."/>
            <person name="Thang M."/>
            <person name="Chan C."/>
        </authorList>
    </citation>
    <scope>NUCLEOTIDE SEQUENCE</scope>
</reference>
<dbReference type="GO" id="GO:0009507">
    <property type="term" value="C:chloroplast"/>
    <property type="evidence" value="ECO:0007669"/>
    <property type="project" value="GOC"/>
</dbReference>
<evidence type="ECO:0000313" key="2">
    <source>
        <dbReference type="EMBL" id="CAE8595084.1"/>
    </source>
</evidence>
<evidence type="ECO:0000313" key="3">
    <source>
        <dbReference type="Proteomes" id="UP000654075"/>
    </source>
</evidence>
<dbReference type="InterPro" id="IPR050870">
    <property type="entry name" value="FAST_kinase"/>
</dbReference>
<keyword evidence="3" id="KW-1185">Reference proteome</keyword>
<sequence length="440" mass="46433">MLTHRSASRVASRREIEDRGVSLLATGGVVASLAGVAKKSGAAAAPVAALAAHEKRPRATSENVLAKLPTMSAILCYTRKKAYMCSFLGTDISTLREKVYLFRLLPGLTAPGHTEPGPSMKRTQWWKLGLVGATRLSNTIWSMARLHQLSIEAAPDGFLGRTAAELARCGQLEAEEADAAALADESADHGPPSLTAAATNNSDKNSNNKNSNNSNNRNNNNDNNLASSTAAKRKLLNHQDVSNGLWALAALEPLTPASALAKLASCRAVSEPGGFRPQELANSIWALASCATGLTIARARSLANFCVSQRLAELEPMHLAAVAWALAATGLEVHGPADASLPPPPSLLVRLGDEACRRKDALGPQELANVCWALANVGDEASTWPSAALGLATRAIELLPEFKSQELVNVAWAFAELGPLRRAGFTKRTGSLLGPEGQLR</sequence>
<dbReference type="PANTHER" id="PTHR21228:SF40">
    <property type="entry name" value="LD45607P"/>
    <property type="match status" value="1"/>
</dbReference>
<proteinExistence type="predicted"/>
<evidence type="ECO:0000256" key="1">
    <source>
        <dbReference type="SAM" id="MobiDB-lite"/>
    </source>
</evidence>
<dbReference type="PANTHER" id="PTHR21228">
    <property type="entry name" value="FAST LEU-RICH DOMAIN-CONTAINING"/>
    <property type="match status" value="1"/>
</dbReference>
<dbReference type="GO" id="GO:0003723">
    <property type="term" value="F:RNA binding"/>
    <property type="evidence" value="ECO:0007669"/>
    <property type="project" value="TreeGrafter"/>
</dbReference>
<organism evidence="2 3">
    <name type="scientific">Polarella glacialis</name>
    <name type="common">Dinoflagellate</name>
    <dbReference type="NCBI Taxonomy" id="89957"/>
    <lineage>
        <taxon>Eukaryota</taxon>
        <taxon>Sar</taxon>
        <taxon>Alveolata</taxon>
        <taxon>Dinophyceae</taxon>
        <taxon>Suessiales</taxon>
        <taxon>Suessiaceae</taxon>
        <taxon>Polarella</taxon>
    </lineage>
</organism>
<dbReference type="GO" id="GO:0005759">
    <property type="term" value="C:mitochondrial matrix"/>
    <property type="evidence" value="ECO:0007669"/>
    <property type="project" value="TreeGrafter"/>
</dbReference>
<dbReference type="GO" id="GO:0000963">
    <property type="term" value="P:mitochondrial RNA processing"/>
    <property type="evidence" value="ECO:0007669"/>
    <property type="project" value="TreeGrafter"/>
</dbReference>
<dbReference type="EMBL" id="CAJNNV010007568">
    <property type="protein sequence ID" value="CAE8595084.1"/>
    <property type="molecule type" value="Genomic_DNA"/>
</dbReference>
<feature type="compositionally biased region" description="Low complexity" evidence="1">
    <location>
        <begin position="196"/>
        <end position="225"/>
    </location>
</feature>
<gene>
    <name evidence="2" type="ORF">PGLA1383_LOCUS13601</name>
</gene>
<accession>A0A813EBT8</accession>
<dbReference type="GO" id="GO:1901259">
    <property type="term" value="P:chloroplast rRNA processing"/>
    <property type="evidence" value="ECO:0007669"/>
    <property type="project" value="TreeGrafter"/>
</dbReference>
<dbReference type="OrthoDB" id="2019031at2759"/>